<gene>
    <name evidence="2" type="ORF">AC579_5462</name>
</gene>
<name>A0A139IQ79_9PEZI</name>
<evidence type="ECO:0000256" key="1">
    <source>
        <dbReference type="SAM" id="Phobius"/>
    </source>
</evidence>
<evidence type="ECO:0000313" key="2">
    <source>
        <dbReference type="EMBL" id="KXT16752.1"/>
    </source>
</evidence>
<keyword evidence="1" id="KW-0472">Membrane</keyword>
<keyword evidence="3" id="KW-1185">Reference proteome</keyword>
<dbReference type="Proteomes" id="UP000073492">
    <property type="component" value="Unassembled WGS sequence"/>
</dbReference>
<dbReference type="EMBL" id="LFZO01000030">
    <property type="protein sequence ID" value="KXT16752.1"/>
    <property type="molecule type" value="Genomic_DNA"/>
</dbReference>
<dbReference type="AlphaFoldDB" id="A0A139IQ79"/>
<sequence>MADTAPIPTKYEHRGDMTTSGFVPTAPVTQHITNLVPGTKYSVRSSATYKYTEDDTKDNIIFVPDDQRTACIETSNSCPASTEDCTDPSQLSAGTVIYDRATGAQLPETWNDTSPVATVVTVTSLSSAGAQKSSNNITTVAAGIAVPLGVLLSAALAGCAIFWKQLQEAKGGQAAVAEAQAVVEKPHDEMYYGAASPNAE</sequence>
<accession>A0A139IQ79</accession>
<proteinExistence type="predicted"/>
<feature type="transmembrane region" description="Helical" evidence="1">
    <location>
        <begin position="140"/>
        <end position="163"/>
    </location>
</feature>
<organism evidence="2 3">
    <name type="scientific">Pseudocercospora musae</name>
    <dbReference type="NCBI Taxonomy" id="113226"/>
    <lineage>
        <taxon>Eukaryota</taxon>
        <taxon>Fungi</taxon>
        <taxon>Dikarya</taxon>
        <taxon>Ascomycota</taxon>
        <taxon>Pezizomycotina</taxon>
        <taxon>Dothideomycetes</taxon>
        <taxon>Dothideomycetidae</taxon>
        <taxon>Mycosphaerellales</taxon>
        <taxon>Mycosphaerellaceae</taxon>
        <taxon>Pseudocercospora</taxon>
    </lineage>
</organism>
<evidence type="ECO:0000313" key="3">
    <source>
        <dbReference type="Proteomes" id="UP000073492"/>
    </source>
</evidence>
<protein>
    <submittedName>
        <fullName evidence="2">Uncharacterized protein</fullName>
    </submittedName>
</protein>
<dbReference type="STRING" id="113226.A0A139IQ79"/>
<comment type="caution">
    <text evidence="2">The sequence shown here is derived from an EMBL/GenBank/DDBJ whole genome shotgun (WGS) entry which is preliminary data.</text>
</comment>
<dbReference type="OrthoDB" id="3912985at2759"/>
<keyword evidence="1" id="KW-0812">Transmembrane</keyword>
<keyword evidence="1" id="KW-1133">Transmembrane helix</keyword>
<reference evidence="2 3" key="1">
    <citation type="submission" date="2015-07" db="EMBL/GenBank/DDBJ databases">
        <title>Comparative genomics of the Sigatoka disease complex on banana suggests a link between parallel evolutionary changes in Pseudocercospora fijiensis and Pseudocercospora eumusae and increased virulence on the banana host.</title>
        <authorList>
            <person name="Chang T.-C."/>
            <person name="Salvucci A."/>
            <person name="Crous P.W."/>
            <person name="Stergiopoulos I."/>
        </authorList>
    </citation>
    <scope>NUCLEOTIDE SEQUENCE [LARGE SCALE GENOMIC DNA]</scope>
    <source>
        <strain evidence="2 3">CBS 116634</strain>
    </source>
</reference>